<name>A0AC34RDW4_9BILA</name>
<reference evidence="2" key="1">
    <citation type="submission" date="2022-11" db="UniProtKB">
        <authorList>
            <consortium name="WormBaseParasite"/>
        </authorList>
    </citation>
    <scope>IDENTIFICATION</scope>
</reference>
<protein>
    <submittedName>
        <fullName evidence="2">Uncharacterized protein</fullName>
    </submittedName>
</protein>
<dbReference type="Proteomes" id="UP000887576">
    <property type="component" value="Unplaced"/>
</dbReference>
<accession>A0AC34RDW4</accession>
<evidence type="ECO:0000313" key="1">
    <source>
        <dbReference type="Proteomes" id="UP000887576"/>
    </source>
</evidence>
<proteinExistence type="predicted"/>
<dbReference type="WBParaSite" id="JU765_v2.g5755.t1">
    <property type="protein sequence ID" value="JU765_v2.g5755.t1"/>
    <property type="gene ID" value="JU765_v2.g5755"/>
</dbReference>
<evidence type="ECO:0000313" key="2">
    <source>
        <dbReference type="WBParaSite" id="JU765_v2.g5755.t1"/>
    </source>
</evidence>
<organism evidence="1 2">
    <name type="scientific">Panagrolaimus sp. JU765</name>
    <dbReference type="NCBI Taxonomy" id="591449"/>
    <lineage>
        <taxon>Eukaryota</taxon>
        <taxon>Metazoa</taxon>
        <taxon>Ecdysozoa</taxon>
        <taxon>Nematoda</taxon>
        <taxon>Chromadorea</taxon>
        <taxon>Rhabditida</taxon>
        <taxon>Tylenchina</taxon>
        <taxon>Panagrolaimomorpha</taxon>
        <taxon>Panagrolaimoidea</taxon>
        <taxon>Panagrolaimidae</taxon>
        <taxon>Panagrolaimus</taxon>
    </lineage>
</organism>
<sequence length="103" mass="10951">MAIISIVYFGLGLISQAIIAVFSLLGICAGKGARCLFLVVFFVIALEMAISIIGIVLAVDLLHSDHDSCPVNGAACQWLIVVFCLTLLFNPAYSSRTVSTSEN</sequence>